<proteinExistence type="predicted"/>
<feature type="compositionally biased region" description="Low complexity" evidence="1">
    <location>
        <begin position="101"/>
        <end position="117"/>
    </location>
</feature>
<evidence type="ECO:0000256" key="1">
    <source>
        <dbReference type="SAM" id="MobiDB-lite"/>
    </source>
</evidence>
<name>A0A9W4U5M9_9PLEO</name>
<dbReference type="Proteomes" id="UP001152607">
    <property type="component" value="Unassembled WGS sequence"/>
</dbReference>
<evidence type="ECO:0000313" key="2">
    <source>
        <dbReference type="EMBL" id="CAI6299316.1"/>
    </source>
</evidence>
<gene>
    <name evidence="2" type="ORF">PDIGIT_LOCUS2773</name>
</gene>
<organism evidence="2 3">
    <name type="scientific">Periconia digitata</name>
    <dbReference type="NCBI Taxonomy" id="1303443"/>
    <lineage>
        <taxon>Eukaryota</taxon>
        <taxon>Fungi</taxon>
        <taxon>Dikarya</taxon>
        <taxon>Ascomycota</taxon>
        <taxon>Pezizomycotina</taxon>
        <taxon>Dothideomycetes</taxon>
        <taxon>Pleosporomycetidae</taxon>
        <taxon>Pleosporales</taxon>
        <taxon>Massarineae</taxon>
        <taxon>Periconiaceae</taxon>
        <taxon>Periconia</taxon>
    </lineage>
</organism>
<feature type="region of interest" description="Disordered" evidence="1">
    <location>
        <begin position="1"/>
        <end position="22"/>
    </location>
</feature>
<dbReference type="EMBL" id="CAOQHR010000002">
    <property type="protein sequence ID" value="CAI6299316.1"/>
    <property type="molecule type" value="Genomic_DNA"/>
</dbReference>
<sequence length="140" mass="15612">MFWQAAPALDPSPFGQRRQPPPALQSVRDYQATVKKDMFQSHLFSILHHPFGMCVVDGEEWLLCYLVCIYDVHIGQCPASGLKHSINPYSTHPGRRQGCFPSESPLQSPSVSSGPPSRHTILSSTRLTSFGNHRNPTPTR</sequence>
<reference evidence="2" key="1">
    <citation type="submission" date="2023-01" db="EMBL/GenBank/DDBJ databases">
        <authorList>
            <person name="Van Ghelder C."/>
            <person name="Rancurel C."/>
        </authorList>
    </citation>
    <scope>NUCLEOTIDE SEQUENCE</scope>
    <source>
        <strain evidence="2">CNCM I-4278</strain>
    </source>
</reference>
<feature type="compositionally biased region" description="Polar residues" evidence="1">
    <location>
        <begin position="120"/>
        <end position="140"/>
    </location>
</feature>
<accession>A0A9W4U5M9</accession>
<protein>
    <submittedName>
        <fullName evidence="2">Uncharacterized protein</fullName>
    </submittedName>
</protein>
<dbReference type="AlphaFoldDB" id="A0A9W4U5M9"/>
<feature type="region of interest" description="Disordered" evidence="1">
    <location>
        <begin position="85"/>
        <end position="140"/>
    </location>
</feature>
<comment type="caution">
    <text evidence="2">The sequence shown here is derived from an EMBL/GenBank/DDBJ whole genome shotgun (WGS) entry which is preliminary data.</text>
</comment>
<evidence type="ECO:0000313" key="3">
    <source>
        <dbReference type="Proteomes" id="UP001152607"/>
    </source>
</evidence>
<keyword evidence="3" id="KW-1185">Reference proteome</keyword>